<sequence length="475" mass="54652">MAGLDGVNINMNPSNISCLLNTWILDWACQTAWLEFNESQSVDKHNLRDLIQGVICRPFLKTRKYVSQKVRLLMILCRLVDGEDYHIQYSLNSDLTVLEDMLEVFRHLVTEEDELAEEGRSQIPSIKAEAVFVCCRQNDFKTAEEIYERQWPKKERNDNGLACMTVANFVGKIYAVVKEVIKSKNPNHQYLKDYTYQFFVNSLAMYLEKIYRQFDLPYIYKVAESFIECSESPFRSNQSNRNNSSQETPLRKYSASVLKNVEVMEFRKTRDQNVLPSTSGLDAARKQTLSGIQSTIKKSNTCEKLPHSNTPTKEPNTNVFKTPDKSVYTGSWVRRNGGSAVSSFSPMSHPRACKNANQQDRHNVSSPVDVQRPFSPDSSLSDNQDTNSVVSGSSMQLASRKRRKWNEDEIRKFYDAVCRIGVGKWSEIRNVLKTDRSGVDLKDKWRNLCKTGKIEELIYETQNRAKKRKESHVLP</sequence>
<dbReference type="InterPro" id="IPR009057">
    <property type="entry name" value="Homeodomain-like_sf"/>
</dbReference>
<dbReference type="Gene3D" id="1.25.40.210">
    <property type="entry name" value="Telomere repeat-binding factor, dimerisation domain"/>
    <property type="match status" value="1"/>
</dbReference>
<reference evidence="4" key="1">
    <citation type="journal article" date="2021" name="Genome Biol. Evol.">
        <title>A High-Quality Reference Genome for a Parasitic Bivalve with Doubly Uniparental Inheritance (Bivalvia: Unionida).</title>
        <authorList>
            <person name="Smith C.H."/>
        </authorList>
    </citation>
    <scope>NUCLEOTIDE SEQUENCE</scope>
    <source>
        <strain evidence="4">CHS0354</strain>
    </source>
</reference>
<dbReference type="GO" id="GO:0031848">
    <property type="term" value="P:protection from non-homologous end joining at telomere"/>
    <property type="evidence" value="ECO:0007669"/>
    <property type="project" value="InterPro"/>
</dbReference>
<dbReference type="GO" id="GO:0000781">
    <property type="term" value="C:chromosome, telomeric region"/>
    <property type="evidence" value="ECO:0007669"/>
    <property type="project" value="InterPro"/>
</dbReference>
<dbReference type="SMART" id="SM00717">
    <property type="entry name" value="SANT"/>
    <property type="match status" value="1"/>
</dbReference>
<feature type="domain" description="Myb-like" evidence="2">
    <location>
        <begin position="397"/>
        <end position="449"/>
    </location>
</feature>
<dbReference type="Gene3D" id="1.10.246.220">
    <property type="match status" value="1"/>
</dbReference>
<accession>A0AAE0S562</accession>
<feature type="region of interest" description="Disordered" evidence="1">
    <location>
        <begin position="339"/>
        <end position="402"/>
    </location>
</feature>
<gene>
    <name evidence="4" type="ORF">CHS0354_003360</name>
</gene>
<dbReference type="PROSITE" id="PS51294">
    <property type="entry name" value="HTH_MYB"/>
    <property type="match status" value="1"/>
</dbReference>
<feature type="compositionally biased region" description="Polar residues" evidence="1">
    <location>
        <begin position="376"/>
        <end position="397"/>
    </location>
</feature>
<dbReference type="CDD" id="cd11660">
    <property type="entry name" value="SANT_TRF"/>
    <property type="match status" value="1"/>
</dbReference>
<keyword evidence="5" id="KW-1185">Reference proteome</keyword>
<evidence type="ECO:0000259" key="3">
    <source>
        <dbReference type="PROSITE" id="PS51294"/>
    </source>
</evidence>
<dbReference type="InterPro" id="IPR036507">
    <property type="entry name" value="Telomere_rpt-bd_fac_dimer_sf"/>
</dbReference>
<evidence type="ECO:0000256" key="1">
    <source>
        <dbReference type="SAM" id="MobiDB-lite"/>
    </source>
</evidence>
<dbReference type="Proteomes" id="UP001195483">
    <property type="component" value="Unassembled WGS sequence"/>
</dbReference>
<feature type="compositionally biased region" description="Polar residues" evidence="1">
    <location>
        <begin position="307"/>
        <end position="320"/>
    </location>
</feature>
<proteinExistence type="predicted"/>
<organism evidence="4 5">
    <name type="scientific">Potamilus streckersoni</name>
    <dbReference type="NCBI Taxonomy" id="2493646"/>
    <lineage>
        <taxon>Eukaryota</taxon>
        <taxon>Metazoa</taxon>
        <taxon>Spiralia</taxon>
        <taxon>Lophotrochozoa</taxon>
        <taxon>Mollusca</taxon>
        <taxon>Bivalvia</taxon>
        <taxon>Autobranchia</taxon>
        <taxon>Heteroconchia</taxon>
        <taxon>Palaeoheterodonta</taxon>
        <taxon>Unionida</taxon>
        <taxon>Unionoidea</taxon>
        <taxon>Unionidae</taxon>
        <taxon>Ambleminae</taxon>
        <taxon>Lampsilini</taxon>
        <taxon>Potamilus</taxon>
    </lineage>
</organism>
<reference evidence="4" key="2">
    <citation type="journal article" date="2021" name="Genome Biol. Evol.">
        <title>Developing a high-quality reference genome for a parasitic bivalve with doubly uniparental inheritance (Bivalvia: Unionida).</title>
        <authorList>
            <person name="Smith C.H."/>
        </authorList>
    </citation>
    <scope>NUCLEOTIDE SEQUENCE</scope>
    <source>
        <strain evidence="4">CHS0354</strain>
        <tissue evidence="4">Mantle</tissue>
    </source>
</reference>
<dbReference type="PANTHER" id="PTHR46833">
    <property type="entry name" value="TELOMERIC REPEAT-BINDING FACTOR 2 TERF2"/>
    <property type="match status" value="1"/>
</dbReference>
<comment type="caution">
    <text evidence="4">The sequence shown here is derived from an EMBL/GenBank/DDBJ whole genome shotgun (WGS) entry which is preliminary data.</text>
</comment>
<dbReference type="SUPFAM" id="SSF46689">
    <property type="entry name" value="Homeodomain-like"/>
    <property type="match status" value="1"/>
</dbReference>
<dbReference type="InterPro" id="IPR030657">
    <property type="entry name" value="TERF2"/>
</dbReference>
<dbReference type="AlphaFoldDB" id="A0AAE0S562"/>
<name>A0AAE0S562_9BIVA</name>
<dbReference type="InterPro" id="IPR001005">
    <property type="entry name" value="SANT/Myb"/>
</dbReference>
<reference evidence="4" key="3">
    <citation type="submission" date="2023-05" db="EMBL/GenBank/DDBJ databases">
        <authorList>
            <person name="Smith C.H."/>
        </authorList>
    </citation>
    <scope>NUCLEOTIDE SEQUENCE</scope>
    <source>
        <strain evidence="4">CHS0354</strain>
        <tissue evidence="4">Mantle</tissue>
    </source>
</reference>
<feature type="region of interest" description="Disordered" evidence="1">
    <location>
        <begin position="302"/>
        <end position="322"/>
    </location>
</feature>
<protein>
    <submittedName>
        <fullName evidence="4">Uncharacterized protein</fullName>
    </submittedName>
</protein>
<evidence type="ECO:0000259" key="2">
    <source>
        <dbReference type="PROSITE" id="PS50090"/>
    </source>
</evidence>
<dbReference type="GO" id="GO:0005634">
    <property type="term" value="C:nucleus"/>
    <property type="evidence" value="ECO:0007669"/>
    <property type="project" value="InterPro"/>
</dbReference>
<evidence type="ECO:0000313" key="5">
    <source>
        <dbReference type="Proteomes" id="UP001195483"/>
    </source>
</evidence>
<evidence type="ECO:0000313" key="4">
    <source>
        <dbReference type="EMBL" id="KAK3585506.1"/>
    </source>
</evidence>
<dbReference type="EMBL" id="JAEAOA010000270">
    <property type="protein sequence ID" value="KAK3585506.1"/>
    <property type="molecule type" value="Genomic_DNA"/>
</dbReference>
<dbReference type="InterPro" id="IPR017930">
    <property type="entry name" value="Myb_dom"/>
</dbReference>
<dbReference type="Pfam" id="PF00249">
    <property type="entry name" value="Myb_DNA-binding"/>
    <property type="match status" value="1"/>
</dbReference>
<dbReference type="SUPFAM" id="SSF63600">
    <property type="entry name" value="Telomeric repeat binding factor (TRF) dimerisation domain"/>
    <property type="match status" value="1"/>
</dbReference>
<dbReference type="PROSITE" id="PS50090">
    <property type="entry name" value="MYB_LIKE"/>
    <property type="match status" value="1"/>
</dbReference>
<feature type="domain" description="HTH myb-type" evidence="3">
    <location>
        <begin position="397"/>
        <end position="453"/>
    </location>
</feature>
<dbReference type="PANTHER" id="PTHR46833:SF1">
    <property type="entry name" value="TELOMERIC REPEAT-BINDING FACTOR 2"/>
    <property type="match status" value="1"/>
</dbReference>
<dbReference type="GO" id="GO:0042162">
    <property type="term" value="F:telomeric DNA binding"/>
    <property type="evidence" value="ECO:0007669"/>
    <property type="project" value="InterPro"/>
</dbReference>